<reference evidence="1 3" key="1">
    <citation type="submission" date="2015-04" db="EMBL/GenBank/DDBJ databases">
        <authorList>
            <person name="Syromyatnikov M.Y."/>
            <person name="Popov V.N."/>
        </authorList>
    </citation>
    <scope>NUCLEOTIDE SEQUENCE [LARGE SCALE GENOMIC DNA]</scope>
</reference>
<protein>
    <submittedName>
        <fullName evidence="2">CLUMA_CG006207, isoform A</fullName>
    </submittedName>
    <submittedName>
        <fullName evidence="1">CLUMA_CG006214, isoform A</fullName>
    </submittedName>
</protein>
<evidence type="ECO:0000313" key="3">
    <source>
        <dbReference type="Proteomes" id="UP000183832"/>
    </source>
</evidence>
<name>A0A1J1HXC1_9DIPT</name>
<dbReference type="EMBL" id="CVRI01000034">
    <property type="protein sequence ID" value="CRK92638.1"/>
    <property type="molecule type" value="Genomic_DNA"/>
</dbReference>
<keyword evidence="3" id="KW-1185">Reference proteome</keyword>
<sequence>MKVQPTHNIHPVSDNISYLLASTLRIQREFIVETKIVTVLNECQIAHKPKCQQTLCRESATKNCFQLARNMTII</sequence>
<dbReference type="EMBL" id="CVRI01000034">
    <property type="protein sequence ID" value="CRK92635.1"/>
    <property type="molecule type" value="Genomic_DNA"/>
</dbReference>
<dbReference type="AlphaFoldDB" id="A0A1J1HXC1"/>
<accession>A0A1J1HXC1</accession>
<gene>
    <name evidence="2" type="ORF">CLUMA_CG006207</name>
    <name evidence="1" type="ORF">CLUMA_CG006214</name>
</gene>
<organism evidence="1 3">
    <name type="scientific">Clunio marinus</name>
    <dbReference type="NCBI Taxonomy" id="568069"/>
    <lineage>
        <taxon>Eukaryota</taxon>
        <taxon>Metazoa</taxon>
        <taxon>Ecdysozoa</taxon>
        <taxon>Arthropoda</taxon>
        <taxon>Hexapoda</taxon>
        <taxon>Insecta</taxon>
        <taxon>Pterygota</taxon>
        <taxon>Neoptera</taxon>
        <taxon>Endopterygota</taxon>
        <taxon>Diptera</taxon>
        <taxon>Nematocera</taxon>
        <taxon>Chironomoidea</taxon>
        <taxon>Chironomidae</taxon>
        <taxon>Clunio</taxon>
    </lineage>
</organism>
<dbReference type="Proteomes" id="UP000183832">
    <property type="component" value="Unassembled WGS sequence"/>
</dbReference>
<proteinExistence type="predicted"/>
<evidence type="ECO:0000313" key="1">
    <source>
        <dbReference type="EMBL" id="CRK92635.1"/>
    </source>
</evidence>
<evidence type="ECO:0000313" key="2">
    <source>
        <dbReference type="EMBL" id="CRK92638.1"/>
    </source>
</evidence>